<feature type="compositionally biased region" description="Low complexity" evidence="6">
    <location>
        <begin position="442"/>
        <end position="496"/>
    </location>
</feature>
<feature type="region of interest" description="Disordered" evidence="6">
    <location>
        <begin position="892"/>
        <end position="932"/>
    </location>
</feature>
<feature type="chain" id="PRO_5035798056" description="Chitin-binding type-2 domain-containing protein" evidence="7">
    <location>
        <begin position="19"/>
        <end position="1146"/>
    </location>
</feature>
<dbReference type="InterPro" id="IPR036508">
    <property type="entry name" value="Chitin-bd_dom_sf"/>
</dbReference>
<keyword evidence="1" id="KW-0147">Chitin-binding</keyword>
<feature type="region of interest" description="Disordered" evidence="6">
    <location>
        <begin position="563"/>
        <end position="757"/>
    </location>
</feature>
<dbReference type="PROSITE" id="PS50940">
    <property type="entry name" value="CHIT_BIND_II"/>
    <property type="match status" value="9"/>
</dbReference>
<evidence type="ECO:0000256" key="2">
    <source>
        <dbReference type="ARBA" id="ARBA00022729"/>
    </source>
</evidence>
<feature type="compositionally biased region" description="Low complexity" evidence="6">
    <location>
        <begin position="909"/>
        <end position="929"/>
    </location>
</feature>
<evidence type="ECO:0000313" key="10">
    <source>
        <dbReference type="Proteomes" id="UP000494256"/>
    </source>
</evidence>
<evidence type="ECO:0000256" key="6">
    <source>
        <dbReference type="SAM" id="MobiDB-lite"/>
    </source>
</evidence>
<organism evidence="9 10">
    <name type="scientific">Arctia plantaginis</name>
    <name type="common">Wood tiger moth</name>
    <name type="synonym">Phalaena plantaginis</name>
    <dbReference type="NCBI Taxonomy" id="874455"/>
    <lineage>
        <taxon>Eukaryota</taxon>
        <taxon>Metazoa</taxon>
        <taxon>Ecdysozoa</taxon>
        <taxon>Arthropoda</taxon>
        <taxon>Hexapoda</taxon>
        <taxon>Insecta</taxon>
        <taxon>Pterygota</taxon>
        <taxon>Neoptera</taxon>
        <taxon>Endopterygota</taxon>
        <taxon>Lepidoptera</taxon>
        <taxon>Glossata</taxon>
        <taxon>Ditrysia</taxon>
        <taxon>Noctuoidea</taxon>
        <taxon>Erebidae</taxon>
        <taxon>Arctiinae</taxon>
        <taxon>Arctia</taxon>
    </lineage>
</organism>
<protein>
    <recommendedName>
        <fullName evidence="8">Chitin-binding type-2 domain-containing protein</fullName>
    </recommendedName>
</protein>
<evidence type="ECO:0000256" key="5">
    <source>
        <dbReference type="ARBA" id="ARBA00023180"/>
    </source>
</evidence>
<dbReference type="PANTHER" id="PTHR23301">
    <property type="entry name" value="CHITIN BINDING PERITROPHIN-A"/>
    <property type="match status" value="1"/>
</dbReference>
<feature type="domain" description="Chitin-binding type-2" evidence="8">
    <location>
        <begin position="178"/>
        <end position="236"/>
    </location>
</feature>
<dbReference type="EMBL" id="CADEBD010001048">
    <property type="protein sequence ID" value="CAB3262125.1"/>
    <property type="molecule type" value="Genomic_DNA"/>
</dbReference>
<evidence type="ECO:0000256" key="1">
    <source>
        <dbReference type="ARBA" id="ARBA00022669"/>
    </source>
</evidence>
<feature type="signal peptide" evidence="7">
    <location>
        <begin position="1"/>
        <end position="18"/>
    </location>
</feature>
<evidence type="ECO:0000256" key="3">
    <source>
        <dbReference type="ARBA" id="ARBA00022737"/>
    </source>
</evidence>
<feature type="domain" description="Chitin-binding type-2" evidence="8">
    <location>
        <begin position="350"/>
        <end position="408"/>
    </location>
</feature>
<feature type="compositionally biased region" description="Low complexity" evidence="6">
    <location>
        <begin position="563"/>
        <end position="702"/>
    </location>
</feature>
<feature type="domain" description="Chitin-binding type-2" evidence="8">
    <location>
        <begin position="754"/>
        <end position="810"/>
    </location>
</feature>
<dbReference type="GO" id="GO:0008061">
    <property type="term" value="F:chitin binding"/>
    <property type="evidence" value="ECO:0007669"/>
    <property type="project" value="UniProtKB-KW"/>
</dbReference>
<dbReference type="SUPFAM" id="SSF57625">
    <property type="entry name" value="Invertebrate chitin-binding proteins"/>
    <property type="match status" value="9"/>
</dbReference>
<feature type="region of interest" description="Disordered" evidence="6">
    <location>
        <begin position="319"/>
        <end position="345"/>
    </location>
</feature>
<dbReference type="OrthoDB" id="1166527at2759"/>
<keyword evidence="5" id="KW-0325">Glycoprotein</keyword>
<dbReference type="AlphaFoldDB" id="A0A8S1BR13"/>
<comment type="caution">
    <text evidence="9">The sequence shown here is derived from an EMBL/GenBank/DDBJ whole genome shotgun (WGS) entry which is preliminary data.</text>
</comment>
<accession>A0A8S1BR13</accession>
<evidence type="ECO:0000313" key="9">
    <source>
        <dbReference type="EMBL" id="CAB3262125.1"/>
    </source>
</evidence>
<dbReference type="PANTHER" id="PTHR23301:SF0">
    <property type="entry name" value="CHITIN-BINDING TYPE-2 DOMAIN-CONTAINING PROTEIN-RELATED"/>
    <property type="match status" value="1"/>
</dbReference>
<dbReference type="InterPro" id="IPR002557">
    <property type="entry name" value="Chitin-bd_dom"/>
</dbReference>
<keyword evidence="3" id="KW-0677">Repeat</keyword>
<dbReference type="Proteomes" id="UP000494256">
    <property type="component" value="Unassembled WGS sequence"/>
</dbReference>
<dbReference type="SMART" id="SM00494">
    <property type="entry name" value="ChtBD2"/>
    <property type="match status" value="10"/>
</dbReference>
<feature type="compositionally biased region" description="Low complexity" evidence="6">
    <location>
        <begin position="710"/>
        <end position="747"/>
    </location>
</feature>
<feature type="region of interest" description="Disordered" evidence="6">
    <location>
        <begin position="414"/>
        <end position="509"/>
    </location>
</feature>
<feature type="domain" description="Chitin-binding type-2" evidence="8">
    <location>
        <begin position="95"/>
        <end position="153"/>
    </location>
</feature>
<dbReference type="InterPro" id="IPR051940">
    <property type="entry name" value="Chitin_bind-dev_reg"/>
</dbReference>
<sequence>MYKAITFLILMVASSAQSQPFECPNFQIHLLIPHETDCSRFYQCDHGRKVLQSCAAGTLFDSVSRRCTWPWAARCHIASPPSTTTTTTTQAPFLPNGCPSDFNVHLLLPHGTDCSKYYQCSNGEKIARSCGPGMLFDNNLGRCNLEQYAECADGATTSTAAPTTTTASPTTPVQQFLPNGCPADHNIHLLLPHEYDCAKYYSCSNGQKTEMSCAPGTLFDFERQICNFPIFVTCHTTQTPSTSTPGTDFLPNGCPANVHIHYLLPHDSDCAKFYQCDHGQKVERSCAAGTWFDYNLQVCNHIHLVNCVLGSSSTTSTVSTIPPGTVTTTTKAPSTTTETSTTTPGTDFLPNGCPANVHIHYLLPHDSDCAKFYQCDHGQKVERSCAAGTWFDYNLQVCNHIHLVNCILGSSTTSTTNATTTTAESPSPATEITESTTKVQLPTTETTVTSTEAPSPTTESIVTSTEPPSPTTETTVTSTKAPSPTTETTVTPTKAPSPTTESAPRECPTNIHHLLPHESDCAKFYQCVHGRMVERSCAPGTWFDYQLQVCNHIHLVNCELGSSTTSTTNATTTTAESPSPTTETTVTSTEPPTPTTESTVTSTDAPPTTTESTTTSTKAPSPTTESTVTTTEPPSPTTETTVTSTEAPIPTTESTTTSTDAPPTTTESTTTSTKAPSPTTESTVTTTEPPLPTTETTVTSTEAPIPTTESTVTSTDASPTTTESITTSTTAQSPTTETTVTSTQAPSPTTESAPRECPTNIHHLLPHESDCAKFYQCVHGRMVERSCAPGTWFDYQLQICNHPYLVNCTPMIRECTAGTEFNPETQSCVPIAEGGVPMLRECTAGTEFNNATQSCVDISEGGCTLQLTTIATDATTIQESLKITTDVPNNINDDNASITENATRENDITASEVSTDTGTTTSTEGSKASQPICPPGFWGNVPNPERCNAFYMCVAGTPMPRECTAGTEFNPETENCETIAEGGCTLGSATVATDTTTEQESSERDIVNDDENLSVPMLRECTTGTEFSNVTLTCIPASEGGCVRHISNMDIHEELPSCEPGQIASDPENCDQFYMCAAGGYLMMHCNKGEEFDPAIKKCAPISENGCFHSKNNDINDTDTRERTVEVTYLVKNPKDRARAINEMNK</sequence>
<keyword evidence="4" id="KW-1015">Disulfide bond</keyword>
<feature type="domain" description="Chitin-binding type-2" evidence="8">
    <location>
        <begin position="504"/>
        <end position="560"/>
    </location>
</feature>
<feature type="compositionally biased region" description="Polar residues" evidence="6">
    <location>
        <begin position="432"/>
        <end position="441"/>
    </location>
</feature>
<feature type="domain" description="Chitin-binding type-2" evidence="8">
    <location>
        <begin position="1055"/>
        <end position="1109"/>
    </location>
</feature>
<evidence type="ECO:0000256" key="4">
    <source>
        <dbReference type="ARBA" id="ARBA00023157"/>
    </source>
</evidence>
<name>A0A8S1BR13_ARCPL</name>
<dbReference type="Pfam" id="PF01607">
    <property type="entry name" value="CBM_14"/>
    <property type="match status" value="9"/>
</dbReference>
<evidence type="ECO:0000256" key="7">
    <source>
        <dbReference type="SAM" id="SignalP"/>
    </source>
</evidence>
<keyword evidence="2 7" id="KW-0732">Signal</keyword>
<feature type="domain" description="Chitin-binding type-2" evidence="8">
    <location>
        <begin position="20"/>
        <end position="77"/>
    </location>
</feature>
<evidence type="ECO:0000259" key="8">
    <source>
        <dbReference type="PROSITE" id="PS50940"/>
    </source>
</evidence>
<reference evidence="9 10" key="1">
    <citation type="submission" date="2020-04" db="EMBL/GenBank/DDBJ databases">
        <authorList>
            <person name="Wallbank WR R."/>
            <person name="Pardo Diaz C."/>
            <person name="Kozak K."/>
            <person name="Martin S."/>
            <person name="Jiggins C."/>
            <person name="Moest M."/>
            <person name="Warren A I."/>
            <person name="Byers J.R.P. K."/>
            <person name="Montejo-Kovacevich G."/>
            <person name="Yen C E."/>
        </authorList>
    </citation>
    <scope>NUCLEOTIDE SEQUENCE [LARGE SCALE GENOMIC DNA]</scope>
</reference>
<dbReference type="GO" id="GO:0005576">
    <property type="term" value="C:extracellular region"/>
    <property type="evidence" value="ECO:0007669"/>
    <property type="project" value="InterPro"/>
</dbReference>
<dbReference type="Gene3D" id="2.170.140.10">
    <property type="entry name" value="Chitin binding domain"/>
    <property type="match status" value="9"/>
</dbReference>
<gene>
    <name evidence="9" type="ORF">APLA_LOCUS17585</name>
</gene>
<feature type="domain" description="Chitin-binding type-2" evidence="8">
    <location>
        <begin position="930"/>
        <end position="986"/>
    </location>
</feature>
<feature type="domain" description="Chitin-binding type-2" evidence="8">
    <location>
        <begin position="251"/>
        <end position="309"/>
    </location>
</feature>
<feature type="compositionally biased region" description="Low complexity" evidence="6">
    <location>
        <begin position="414"/>
        <end position="431"/>
    </location>
</feature>
<feature type="compositionally biased region" description="Polar residues" evidence="6">
    <location>
        <begin position="892"/>
        <end position="901"/>
    </location>
</feature>
<proteinExistence type="predicted"/>